<feature type="transmembrane region" description="Helical" evidence="5">
    <location>
        <begin position="383"/>
        <end position="404"/>
    </location>
</feature>
<feature type="transmembrane region" description="Helical" evidence="5">
    <location>
        <begin position="439"/>
        <end position="459"/>
    </location>
</feature>
<evidence type="ECO:0000256" key="4">
    <source>
        <dbReference type="ARBA" id="ARBA00023136"/>
    </source>
</evidence>
<feature type="transmembrane region" description="Helical" evidence="5">
    <location>
        <begin position="171"/>
        <end position="189"/>
    </location>
</feature>
<dbReference type="PANTHER" id="PTHR24064">
    <property type="entry name" value="SOLUTE CARRIER FAMILY 22 MEMBER"/>
    <property type="match status" value="1"/>
</dbReference>
<dbReference type="PROSITE" id="PS50850">
    <property type="entry name" value="MFS"/>
    <property type="match status" value="1"/>
</dbReference>
<keyword evidence="3 5" id="KW-1133">Transmembrane helix</keyword>
<keyword evidence="8" id="KW-1185">Reference proteome</keyword>
<feature type="transmembrane region" description="Helical" evidence="5">
    <location>
        <begin position="195"/>
        <end position="217"/>
    </location>
</feature>
<dbReference type="Proteomes" id="UP000019118">
    <property type="component" value="Unassembled WGS sequence"/>
</dbReference>
<dbReference type="GO" id="GO:0022857">
    <property type="term" value="F:transmembrane transporter activity"/>
    <property type="evidence" value="ECO:0007669"/>
    <property type="project" value="InterPro"/>
</dbReference>
<dbReference type="Pfam" id="PF07690">
    <property type="entry name" value="MFS_1"/>
    <property type="match status" value="1"/>
</dbReference>
<comment type="subcellular location">
    <subcellularLocation>
        <location evidence="1">Membrane</location>
        <topology evidence="1">Multi-pass membrane protein</topology>
    </subcellularLocation>
</comment>
<dbReference type="InterPro" id="IPR005829">
    <property type="entry name" value="Sugar_transporter_CS"/>
</dbReference>
<keyword evidence="2 5" id="KW-0812">Transmembrane</keyword>
<dbReference type="GO" id="GO:0016020">
    <property type="term" value="C:membrane"/>
    <property type="evidence" value="ECO:0007669"/>
    <property type="project" value="UniProtKB-SubCell"/>
</dbReference>
<feature type="transmembrane region" description="Helical" evidence="5">
    <location>
        <begin position="229"/>
        <end position="251"/>
    </location>
</feature>
<proteinExistence type="predicted"/>
<evidence type="ECO:0000256" key="2">
    <source>
        <dbReference type="ARBA" id="ARBA00022692"/>
    </source>
</evidence>
<dbReference type="KEGG" id="dpa:109536592"/>
<feature type="transmembrane region" description="Helical" evidence="5">
    <location>
        <begin position="257"/>
        <end position="276"/>
    </location>
</feature>
<evidence type="ECO:0000256" key="5">
    <source>
        <dbReference type="SAM" id="Phobius"/>
    </source>
</evidence>
<dbReference type="AlphaFoldDB" id="A0AAR5PCL5"/>
<dbReference type="InterPro" id="IPR011701">
    <property type="entry name" value="MFS"/>
</dbReference>
<reference evidence="8" key="1">
    <citation type="journal article" date="2013" name="Genome Biol.">
        <title>Draft genome of the mountain pine beetle, Dendroctonus ponderosae Hopkins, a major forest pest.</title>
        <authorList>
            <person name="Keeling C.I."/>
            <person name="Yuen M.M."/>
            <person name="Liao N.Y."/>
            <person name="Docking T.R."/>
            <person name="Chan S.K."/>
            <person name="Taylor G.A."/>
            <person name="Palmquist D.L."/>
            <person name="Jackman S.D."/>
            <person name="Nguyen A."/>
            <person name="Li M."/>
            <person name="Henderson H."/>
            <person name="Janes J.K."/>
            <person name="Zhao Y."/>
            <person name="Pandoh P."/>
            <person name="Moore R."/>
            <person name="Sperling F.A."/>
            <person name="Huber D.P."/>
            <person name="Birol I."/>
            <person name="Jones S.J."/>
            <person name="Bohlmann J."/>
        </authorList>
    </citation>
    <scope>NUCLEOTIDE SEQUENCE</scope>
</reference>
<feature type="transmembrane region" description="Helical" evidence="5">
    <location>
        <begin position="413"/>
        <end position="433"/>
    </location>
</feature>
<dbReference type="Gene3D" id="1.20.1250.20">
    <property type="entry name" value="MFS general substrate transporter like domains"/>
    <property type="match status" value="1"/>
</dbReference>
<evidence type="ECO:0000313" key="7">
    <source>
        <dbReference type="EnsemblMetazoa" id="XP_019758436.1"/>
    </source>
</evidence>
<feature type="domain" description="Major facilitator superfamily (MFS) profile" evidence="6">
    <location>
        <begin position="94"/>
        <end position="524"/>
    </location>
</feature>
<organism evidence="7 8">
    <name type="scientific">Dendroctonus ponderosae</name>
    <name type="common">Mountain pine beetle</name>
    <dbReference type="NCBI Taxonomy" id="77166"/>
    <lineage>
        <taxon>Eukaryota</taxon>
        <taxon>Metazoa</taxon>
        <taxon>Ecdysozoa</taxon>
        <taxon>Arthropoda</taxon>
        <taxon>Hexapoda</taxon>
        <taxon>Insecta</taxon>
        <taxon>Pterygota</taxon>
        <taxon>Neoptera</taxon>
        <taxon>Endopterygota</taxon>
        <taxon>Coleoptera</taxon>
        <taxon>Polyphaga</taxon>
        <taxon>Cucujiformia</taxon>
        <taxon>Curculionidae</taxon>
        <taxon>Scolytinae</taxon>
        <taxon>Dendroctonus</taxon>
    </lineage>
</organism>
<protein>
    <recommendedName>
        <fullName evidence="6">Major facilitator superfamily (MFS) profile domain-containing protein</fullName>
    </recommendedName>
</protein>
<evidence type="ECO:0000256" key="3">
    <source>
        <dbReference type="ARBA" id="ARBA00022989"/>
    </source>
</evidence>
<dbReference type="InterPro" id="IPR036259">
    <property type="entry name" value="MFS_trans_sf"/>
</dbReference>
<reference evidence="7" key="2">
    <citation type="submission" date="2024-08" db="UniProtKB">
        <authorList>
            <consortium name="EnsemblMetazoa"/>
        </authorList>
    </citation>
    <scope>IDENTIFICATION</scope>
</reference>
<gene>
    <name evidence="7" type="primary">109536592</name>
</gene>
<dbReference type="CDD" id="cd17317">
    <property type="entry name" value="MFS_SLC22"/>
    <property type="match status" value="1"/>
</dbReference>
<name>A0AAR5PCL5_DENPD</name>
<evidence type="ECO:0000256" key="1">
    <source>
        <dbReference type="ARBA" id="ARBA00004141"/>
    </source>
</evidence>
<dbReference type="EnsemblMetazoa" id="XM_019902877.1">
    <property type="protein sequence ID" value="XP_019758436.1"/>
    <property type="gene ID" value="LOC109536592"/>
</dbReference>
<evidence type="ECO:0000313" key="8">
    <source>
        <dbReference type="Proteomes" id="UP000019118"/>
    </source>
</evidence>
<dbReference type="InterPro" id="IPR020846">
    <property type="entry name" value="MFS_dom"/>
</dbReference>
<dbReference type="PROSITE" id="PS00216">
    <property type="entry name" value="SUGAR_TRANSPORT_1"/>
    <property type="match status" value="1"/>
</dbReference>
<dbReference type="SUPFAM" id="SSF103473">
    <property type="entry name" value="MFS general substrate transporter"/>
    <property type="match status" value="1"/>
</dbReference>
<evidence type="ECO:0000259" key="6">
    <source>
        <dbReference type="PROSITE" id="PS50850"/>
    </source>
</evidence>
<feature type="transmembrane region" description="Helical" evidence="5">
    <location>
        <begin position="349"/>
        <end position="371"/>
    </location>
</feature>
<feature type="transmembrane region" description="Helical" evidence="5">
    <location>
        <begin position="28"/>
        <end position="49"/>
    </location>
</feature>
<sequence>MRKRAANVDNSLDSILIHLGDFGKYQTYVFSLVCVAVVMHSMVHIAYVFTAMNLDYRCKIPQCDQEGQAEYLQPWLNHAIPFINNHPDKCSRYASSDQFNNCSSAGFDIQVLERCGSFVYNGTEETILQEYGLQCDNNLWKLTMVGTVNNIGQFFGLIISGIISDKYGRKFLLVWGMILCAVCGCAKAFMPTYEWFLTFEFLDAAFGSGSYICGFVLGAELVGPSKRVLTGTLISSCYAVGEILVALIAWLVKSWKYIVLTSYIPIFLLVSYLWLIPESVRWNLSNGRIEEAKKTLRKAAKVNGKKISEKELEFLDAVVLSIFADQAESSESLGKSGNLVLEAVKSGTLMLRLVACCVCWITCTFLFYGLTLNSVSLVAGNNYLDFILTALVEIPAYFACNFIVNKYGRKKTLVYSYLLTGAACLAFVFIPPASRWGSLSVYLIGKFGATASFTILYIITSEMFPTNLRHSFMGTCSTFGRCGSMISPQTPLLAQFWEPLPLVSFAAMSILAGLLTLLFPETLHQKLPDTVYEAEMIGRPILPAGEPEKQQHTVERF</sequence>
<accession>A0AAR5PCL5</accession>
<keyword evidence="4 5" id="KW-0472">Membrane</keyword>